<evidence type="ECO:0000259" key="1">
    <source>
        <dbReference type="Pfam" id="PF04734"/>
    </source>
</evidence>
<dbReference type="InterPro" id="IPR031329">
    <property type="entry name" value="NEUT/ALK_ceramidase_N"/>
</dbReference>
<dbReference type="RefSeq" id="WP_166144484.1">
    <property type="nucleotide sequence ID" value="NZ_JAANYN010000002.1"/>
</dbReference>
<gene>
    <name evidence="2" type="ORF">G9Q97_06845</name>
</gene>
<name>A0ABX0H8K0_9BACT</name>
<dbReference type="Pfam" id="PF04734">
    <property type="entry name" value="Ceramidase_alk"/>
    <property type="match status" value="1"/>
</dbReference>
<feature type="domain" description="Neutral/alkaline non-lysosomal ceramidase N-terminal" evidence="1">
    <location>
        <begin position="50"/>
        <end position="267"/>
    </location>
</feature>
<comment type="caution">
    <text evidence="2">The sequence shown here is derived from an EMBL/GenBank/DDBJ whole genome shotgun (WGS) entry which is preliminary data.</text>
</comment>
<proteinExistence type="predicted"/>
<keyword evidence="3" id="KW-1185">Reference proteome</keyword>
<dbReference type="EMBL" id="JAANYN010000002">
    <property type="protein sequence ID" value="NHE56527.1"/>
    <property type="molecule type" value="Genomic_DNA"/>
</dbReference>
<protein>
    <recommendedName>
        <fullName evidence="1">Neutral/alkaline non-lysosomal ceramidase N-terminal domain-containing protein</fullName>
    </recommendedName>
</protein>
<sequence>MRFSQLIVATPLRSDQKIRSIVVFFVLVLVLLLSSQISFAGDFRAAVVKENITPKVSKFLLGYGARQSEGVLDSIYHQILLLDDGQSIFALVSTDICLVSPATYDRVAKLVEQKFGIARTHFWWSVTHTHSAPEVGGPGLPAAFMGERYTHPIDTSYTDLVTSKLLDGIERGIRELSPATLGVGWGHSFANINRRARDIDDIAFLGLNPDGPVDRKIGILKIVHQEDHRLMATVANYAIHGTVLGGQNLLISGDVSGVVSNYVEERSGAPMLFINGAAGNIAPIYSVYPDARSGRLNQFRRLLGDKILKANAEILHYEDQVSFSAAEMEFLTPVKEGLKWPENLNDYLVDATADVKMIKVPARFLNINDKIAIWASPLELFCEISNEVRDRSPFPYTFYYGYTNGWLGYMLTEEEWVYKGYEPTVSPFVPNAGAKFGEAVLSYLQSELKSKYLNQ</sequence>
<reference evidence="2 3" key="1">
    <citation type="submission" date="2020-03" db="EMBL/GenBank/DDBJ databases">
        <title>Cyclobacterium plantarum sp. nov., a marine bacterium isolated from a coastal-marine wetland.</title>
        <authorList>
            <person name="Sanchez-Porro C."/>
            <person name="Ventosa A."/>
            <person name="Amoozegar M."/>
        </authorList>
    </citation>
    <scope>NUCLEOTIDE SEQUENCE [LARGE SCALE GENOMIC DNA]</scope>
    <source>
        <strain evidence="2 3">GBPx2</strain>
    </source>
</reference>
<evidence type="ECO:0000313" key="3">
    <source>
        <dbReference type="Proteomes" id="UP000649799"/>
    </source>
</evidence>
<dbReference type="Proteomes" id="UP000649799">
    <property type="component" value="Unassembled WGS sequence"/>
</dbReference>
<organism evidence="2 3">
    <name type="scientific">Cyclobacterium plantarum</name>
    <dbReference type="NCBI Taxonomy" id="2716263"/>
    <lineage>
        <taxon>Bacteria</taxon>
        <taxon>Pseudomonadati</taxon>
        <taxon>Bacteroidota</taxon>
        <taxon>Cytophagia</taxon>
        <taxon>Cytophagales</taxon>
        <taxon>Cyclobacteriaceae</taxon>
        <taxon>Cyclobacterium</taxon>
    </lineage>
</organism>
<evidence type="ECO:0000313" key="2">
    <source>
        <dbReference type="EMBL" id="NHE56527.1"/>
    </source>
</evidence>
<accession>A0ABX0H8K0</accession>